<evidence type="ECO:0000313" key="3">
    <source>
        <dbReference type="Proteomes" id="UP000050331"/>
    </source>
</evidence>
<keyword evidence="3" id="KW-1185">Reference proteome</keyword>
<gene>
    <name evidence="2" type="ORF">AOX59_09300</name>
</gene>
<dbReference type="KEGG" id="lao:AOX59_09300"/>
<dbReference type="OrthoDB" id="9798830at2"/>
<dbReference type="RefSeq" id="WP_068444967.1">
    <property type="nucleotide sequence ID" value="NZ_CP013862.1"/>
</dbReference>
<dbReference type="Pfam" id="PF12867">
    <property type="entry name" value="DinB_2"/>
    <property type="match status" value="1"/>
</dbReference>
<dbReference type="InterPro" id="IPR024775">
    <property type="entry name" value="DinB-like"/>
</dbReference>
<evidence type="ECO:0000259" key="1">
    <source>
        <dbReference type="Pfam" id="PF12867"/>
    </source>
</evidence>
<sequence length="151" mass="17667">MTKEMILSLFDRRFQEMDAIQGLTAEQASWQPSKEGYSIWQIVNHLIFWNSRMLNQFQGKAQSETNVDNNATFEMPEETSDAVWQKTIEQIYSVFREMQETVSQLDDSRFDEPAGDERTPLKVVLGEDIVMHDSYHIGQILYIRKLQGITR</sequence>
<proteinExistence type="predicted"/>
<accession>A0A0U4EE19</accession>
<evidence type="ECO:0000313" key="2">
    <source>
        <dbReference type="EMBL" id="ALX48793.1"/>
    </source>
</evidence>
<dbReference type="Gene3D" id="1.20.120.450">
    <property type="entry name" value="dinb family like domain"/>
    <property type="match status" value="1"/>
</dbReference>
<dbReference type="EMBL" id="CP013862">
    <property type="protein sequence ID" value="ALX48793.1"/>
    <property type="molecule type" value="Genomic_DNA"/>
</dbReference>
<reference evidence="2 3" key="1">
    <citation type="submission" date="2016-01" db="EMBL/GenBank/DDBJ databases">
        <title>Complete genome sequence of strain Lentibacillus amyloliquefaciens LAM0015T isolated from saline sediment.</title>
        <authorList>
            <person name="Wang J.-L."/>
            <person name="He M.-X."/>
        </authorList>
    </citation>
    <scope>NUCLEOTIDE SEQUENCE [LARGE SCALE GENOMIC DNA]</scope>
    <source>
        <strain evidence="2 3">LAM0015</strain>
    </source>
</reference>
<name>A0A0U4EE19_9BACI</name>
<dbReference type="InterPro" id="IPR034660">
    <property type="entry name" value="DinB/YfiT-like"/>
</dbReference>
<feature type="domain" description="DinB-like" evidence="1">
    <location>
        <begin position="19"/>
        <end position="140"/>
    </location>
</feature>
<protein>
    <recommendedName>
        <fullName evidence="1">DinB-like domain-containing protein</fullName>
    </recommendedName>
</protein>
<dbReference type="AlphaFoldDB" id="A0A0U4EE19"/>
<organism evidence="2 3">
    <name type="scientific">Lentibacillus amyloliquefaciens</name>
    <dbReference type="NCBI Taxonomy" id="1472767"/>
    <lineage>
        <taxon>Bacteria</taxon>
        <taxon>Bacillati</taxon>
        <taxon>Bacillota</taxon>
        <taxon>Bacilli</taxon>
        <taxon>Bacillales</taxon>
        <taxon>Bacillaceae</taxon>
        <taxon>Lentibacillus</taxon>
    </lineage>
</organism>
<dbReference type="STRING" id="1472767.AOX59_09300"/>
<dbReference type="SUPFAM" id="SSF109854">
    <property type="entry name" value="DinB/YfiT-like putative metalloenzymes"/>
    <property type="match status" value="1"/>
</dbReference>
<dbReference type="Proteomes" id="UP000050331">
    <property type="component" value="Chromosome"/>
</dbReference>